<dbReference type="Proteomes" id="UP000528286">
    <property type="component" value="Unassembled WGS sequence"/>
</dbReference>
<dbReference type="EMBL" id="JACIEZ010000002">
    <property type="protein sequence ID" value="MBB4064522.1"/>
    <property type="molecule type" value="Genomic_DNA"/>
</dbReference>
<keyword evidence="3" id="KW-1185">Reference proteome</keyword>
<organism evidence="2 3">
    <name type="scientific">Gellertiella hungarica</name>
    <dbReference type="NCBI Taxonomy" id="1572859"/>
    <lineage>
        <taxon>Bacteria</taxon>
        <taxon>Pseudomonadati</taxon>
        <taxon>Pseudomonadota</taxon>
        <taxon>Alphaproteobacteria</taxon>
        <taxon>Hyphomicrobiales</taxon>
        <taxon>Rhizobiaceae</taxon>
        <taxon>Gellertiella</taxon>
    </lineage>
</organism>
<protein>
    <submittedName>
        <fullName evidence="2">Uncharacterized protein</fullName>
    </submittedName>
</protein>
<gene>
    <name evidence="2" type="ORF">GGR23_001699</name>
</gene>
<evidence type="ECO:0000313" key="2">
    <source>
        <dbReference type="EMBL" id="MBB4064522.1"/>
    </source>
</evidence>
<sequence>MSAAWRMGFLVSHLCQWVFIICLVKQYPFVDRSLVDAIGRAQIAPDTYAIAAQIGRFDLVSLLMTVLGIVLTLAGVVGFVEVRSRSESVAREAAGSVAARVAKETAENEIAPEGNRLIENFFDRKGIDLNKLHGLLAGQPAAREQDIANALDEDGGQNA</sequence>
<comment type="caution">
    <text evidence="2">The sequence shown here is derived from an EMBL/GenBank/DDBJ whole genome shotgun (WGS) entry which is preliminary data.</text>
</comment>
<keyword evidence="1" id="KW-1133">Transmembrane helix</keyword>
<feature type="transmembrane region" description="Helical" evidence="1">
    <location>
        <begin position="59"/>
        <end position="82"/>
    </location>
</feature>
<dbReference type="RefSeq" id="WP_183365742.1">
    <property type="nucleotide sequence ID" value="NZ_JACIEZ010000002.1"/>
</dbReference>
<evidence type="ECO:0000256" key="1">
    <source>
        <dbReference type="SAM" id="Phobius"/>
    </source>
</evidence>
<keyword evidence="1" id="KW-0812">Transmembrane</keyword>
<dbReference type="AlphaFoldDB" id="A0A7W6NKP8"/>
<accession>A0A7W6NKP8</accession>
<proteinExistence type="predicted"/>
<reference evidence="2 3" key="1">
    <citation type="submission" date="2020-08" db="EMBL/GenBank/DDBJ databases">
        <title>Genomic Encyclopedia of Type Strains, Phase IV (KMG-IV): sequencing the most valuable type-strain genomes for metagenomic binning, comparative biology and taxonomic classification.</title>
        <authorList>
            <person name="Goeker M."/>
        </authorList>
    </citation>
    <scope>NUCLEOTIDE SEQUENCE [LARGE SCALE GENOMIC DNA]</scope>
    <source>
        <strain evidence="2 3">DSM 29853</strain>
    </source>
</reference>
<feature type="transmembrane region" description="Helical" evidence="1">
    <location>
        <begin position="7"/>
        <end position="27"/>
    </location>
</feature>
<name>A0A7W6NKP8_9HYPH</name>
<keyword evidence="1" id="KW-0472">Membrane</keyword>
<evidence type="ECO:0000313" key="3">
    <source>
        <dbReference type="Proteomes" id="UP000528286"/>
    </source>
</evidence>